<dbReference type="PANTHER" id="PTHR31286:SF99">
    <property type="entry name" value="DUF4283 DOMAIN-CONTAINING PROTEIN"/>
    <property type="match status" value="1"/>
</dbReference>
<dbReference type="PANTHER" id="PTHR31286">
    <property type="entry name" value="GLYCINE-RICH CELL WALL STRUCTURAL PROTEIN 1.8-LIKE"/>
    <property type="match status" value="1"/>
</dbReference>
<sequence length="516" mass="56958">MEKQSSLVDTSVPTAQNMELCSYLPLPTQGFTLAGNALGKSSYDDVTGKSSRRKLNFHTLFTPGRNGIDVVVLVESIRTISERFANTAYGFFLGNQVAYLCSMDGLDAMLKNGPWFIRNNLLILRKCHSDENLVKQDVSTILVWVKLHGIPVTAFSEDSSYARAMIELRAEVELKDNIMAPMPKITGEGYYTCNIRVEYEWKPPRCACCEVFGHVLEECPKNIGASATKNLKKTSQALKGIPIGPKMGYKPKHVFQPFSKKSTANSGGKKKNNSESTKVVSKSNPFEVLTSVDNDVDLGTNRGISYSADMGNSKLMFLDDDENPIIPTDTVDSDSEVEVKDSYSDNDDYDPYDDDMYESHDMSEHVQSICDDLDITEKKVADNIVEEVIVGDTIVGDNFAISNENVVSKNVVVPKANVNVEIIILDDDDIEVVEDTMDTVMAQTDDDIDSCSLEVTMENQLLKATPNGNVKACGNVGIQQVSLEGNMENQLPNVKQSGNVGSQQFIPTRKSQRIQN</sequence>
<evidence type="ECO:0000313" key="2">
    <source>
        <dbReference type="EMBL" id="GJT61265.1"/>
    </source>
</evidence>
<reference evidence="2" key="1">
    <citation type="journal article" date="2022" name="Int. J. Mol. Sci.">
        <title>Draft Genome of Tanacetum Coccineum: Genomic Comparison of Closely Related Tanacetum-Family Plants.</title>
        <authorList>
            <person name="Yamashiro T."/>
            <person name="Shiraishi A."/>
            <person name="Nakayama K."/>
            <person name="Satake H."/>
        </authorList>
    </citation>
    <scope>NUCLEOTIDE SEQUENCE</scope>
</reference>
<name>A0ABQ5FD78_9ASTR</name>
<accession>A0ABQ5FD78</accession>
<dbReference type="EMBL" id="BQNB010017273">
    <property type="protein sequence ID" value="GJT61265.1"/>
    <property type="molecule type" value="Genomic_DNA"/>
</dbReference>
<feature type="region of interest" description="Disordered" evidence="1">
    <location>
        <begin position="326"/>
        <end position="351"/>
    </location>
</feature>
<proteinExistence type="predicted"/>
<comment type="caution">
    <text evidence="2">The sequence shown here is derived from an EMBL/GenBank/DDBJ whole genome shotgun (WGS) entry which is preliminary data.</text>
</comment>
<keyword evidence="3" id="KW-1185">Reference proteome</keyword>
<dbReference type="Proteomes" id="UP001151760">
    <property type="component" value="Unassembled WGS sequence"/>
</dbReference>
<feature type="region of interest" description="Disordered" evidence="1">
    <location>
        <begin position="494"/>
        <end position="516"/>
    </location>
</feature>
<dbReference type="InterPro" id="IPR040256">
    <property type="entry name" value="At4g02000-like"/>
</dbReference>
<evidence type="ECO:0000313" key="3">
    <source>
        <dbReference type="Proteomes" id="UP001151760"/>
    </source>
</evidence>
<evidence type="ECO:0000256" key="1">
    <source>
        <dbReference type="SAM" id="MobiDB-lite"/>
    </source>
</evidence>
<feature type="compositionally biased region" description="Polar residues" evidence="1">
    <location>
        <begin position="494"/>
        <end position="506"/>
    </location>
</feature>
<gene>
    <name evidence="2" type="ORF">Tco_1004798</name>
</gene>
<organism evidence="2 3">
    <name type="scientific">Tanacetum coccineum</name>
    <dbReference type="NCBI Taxonomy" id="301880"/>
    <lineage>
        <taxon>Eukaryota</taxon>
        <taxon>Viridiplantae</taxon>
        <taxon>Streptophyta</taxon>
        <taxon>Embryophyta</taxon>
        <taxon>Tracheophyta</taxon>
        <taxon>Spermatophyta</taxon>
        <taxon>Magnoliopsida</taxon>
        <taxon>eudicotyledons</taxon>
        <taxon>Gunneridae</taxon>
        <taxon>Pentapetalae</taxon>
        <taxon>asterids</taxon>
        <taxon>campanulids</taxon>
        <taxon>Asterales</taxon>
        <taxon>Asteraceae</taxon>
        <taxon>Asteroideae</taxon>
        <taxon>Anthemideae</taxon>
        <taxon>Anthemidinae</taxon>
        <taxon>Tanacetum</taxon>
    </lineage>
</organism>
<protein>
    <submittedName>
        <fullName evidence="2">Retrotransposon protein, putative, ty1-copia subclass</fullName>
    </submittedName>
</protein>
<reference evidence="2" key="2">
    <citation type="submission" date="2022-01" db="EMBL/GenBank/DDBJ databases">
        <authorList>
            <person name="Yamashiro T."/>
            <person name="Shiraishi A."/>
            <person name="Satake H."/>
            <person name="Nakayama K."/>
        </authorList>
    </citation>
    <scope>NUCLEOTIDE SEQUENCE</scope>
</reference>
<feature type="region of interest" description="Disordered" evidence="1">
    <location>
        <begin position="259"/>
        <end position="282"/>
    </location>
</feature>